<dbReference type="EMBL" id="FOIS01000003">
    <property type="protein sequence ID" value="SEW15166.1"/>
    <property type="molecule type" value="Genomic_DNA"/>
</dbReference>
<feature type="region of interest" description="Disordered" evidence="1">
    <location>
        <begin position="1"/>
        <end position="37"/>
    </location>
</feature>
<dbReference type="eggNOG" id="arCOG11483">
    <property type="taxonomic scope" value="Archaea"/>
</dbReference>
<feature type="region of interest" description="Disordered" evidence="1">
    <location>
        <begin position="119"/>
        <end position="147"/>
    </location>
</feature>
<name>A0A1I0PL90_9EURY</name>
<feature type="compositionally biased region" description="Basic and acidic residues" evidence="1">
    <location>
        <begin position="24"/>
        <end position="37"/>
    </location>
</feature>
<feature type="compositionally biased region" description="Basic and acidic residues" evidence="1">
    <location>
        <begin position="132"/>
        <end position="147"/>
    </location>
</feature>
<evidence type="ECO:0000256" key="1">
    <source>
        <dbReference type="SAM" id="MobiDB-lite"/>
    </source>
</evidence>
<dbReference type="Proteomes" id="UP000183275">
    <property type="component" value="Unassembled WGS sequence"/>
</dbReference>
<sequence length="147" mass="16496">MSDDDFRSRDGSDRFDESSSTARDYPDGDSRPIHGTVRERLARIDRVTRTLLADVRPGESRDEVGPLDPDARREARRRLREIRAEASRVGLVLIGPEATMPYRPADGAESEATILARDGSLATTYLGPDPGAFERDRERRREDADEP</sequence>
<dbReference type="AlphaFoldDB" id="A0A1I0PL90"/>
<accession>A0A1I0PL90</accession>
<reference evidence="3" key="1">
    <citation type="submission" date="2016-10" db="EMBL/GenBank/DDBJ databases">
        <authorList>
            <person name="Varghese N."/>
        </authorList>
    </citation>
    <scope>NUCLEOTIDE SEQUENCE [LARGE SCALE GENOMIC DNA]</scope>
    <source>
        <strain evidence="3">CGMCC 1.12284</strain>
    </source>
</reference>
<dbReference type="OrthoDB" id="170354at2157"/>
<evidence type="ECO:0000313" key="3">
    <source>
        <dbReference type="Proteomes" id="UP000183275"/>
    </source>
</evidence>
<dbReference type="RefSeq" id="WP_049991410.1">
    <property type="nucleotide sequence ID" value="NZ_FOIS01000003.1"/>
</dbReference>
<keyword evidence="3" id="KW-1185">Reference proteome</keyword>
<evidence type="ECO:0000313" key="2">
    <source>
        <dbReference type="EMBL" id="SEW15166.1"/>
    </source>
</evidence>
<proteinExistence type="predicted"/>
<protein>
    <submittedName>
        <fullName evidence="2">Uncharacterized protein</fullName>
    </submittedName>
</protein>
<gene>
    <name evidence="2" type="ORF">SAMN05216285_2694</name>
</gene>
<feature type="compositionally biased region" description="Basic and acidic residues" evidence="1">
    <location>
        <begin position="1"/>
        <end position="17"/>
    </location>
</feature>
<organism evidence="2 3">
    <name type="scientific">Natrinema salifodinae</name>
    <dbReference type="NCBI Taxonomy" id="1202768"/>
    <lineage>
        <taxon>Archaea</taxon>
        <taxon>Methanobacteriati</taxon>
        <taxon>Methanobacteriota</taxon>
        <taxon>Stenosarchaea group</taxon>
        <taxon>Halobacteria</taxon>
        <taxon>Halobacteriales</taxon>
        <taxon>Natrialbaceae</taxon>
        <taxon>Natrinema</taxon>
    </lineage>
</organism>